<evidence type="ECO:0000313" key="10">
    <source>
        <dbReference type="Proteomes" id="UP000578531"/>
    </source>
</evidence>
<evidence type="ECO:0000256" key="2">
    <source>
        <dbReference type="ARBA" id="ARBA00022692"/>
    </source>
</evidence>
<sequence length="164" mass="18137">MTRQRKINLTIIFSLGSIVCVITILRIAFAAQFDANDLTYDYIKISITTVIEPTLGIIVASLPMFPPALKKLLGSESEHDSLKVRSSSTTRLRSNGMDPSPGFPRLDDSYPLADLETGRTTENKATSSDGRANSFGIEYSTDSRGETQPYSRINVQKGWEVRSE</sequence>
<dbReference type="Proteomes" id="UP000578531">
    <property type="component" value="Unassembled WGS sequence"/>
</dbReference>
<comment type="caution">
    <text evidence="9">The sequence shown here is derived from an EMBL/GenBank/DDBJ whole genome shotgun (WGS) entry which is preliminary data.</text>
</comment>
<dbReference type="GO" id="GO:0016020">
    <property type="term" value="C:membrane"/>
    <property type="evidence" value="ECO:0007669"/>
    <property type="project" value="UniProtKB-SubCell"/>
</dbReference>
<dbReference type="OrthoDB" id="3934549at2759"/>
<evidence type="ECO:0000256" key="7">
    <source>
        <dbReference type="SAM" id="Phobius"/>
    </source>
</evidence>
<evidence type="ECO:0000256" key="1">
    <source>
        <dbReference type="ARBA" id="ARBA00004141"/>
    </source>
</evidence>
<organism evidence="9 10">
    <name type="scientific">Letharia columbiana</name>
    <dbReference type="NCBI Taxonomy" id="112416"/>
    <lineage>
        <taxon>Eukaryota</taxon>
        <taxon>Fungi</taxon>
        <taxon>Dikarya</taxon>
        <taxon>Ascomycota</taxon>
        <taxon>Pezizomycotina</taxon>
        <taxon>Lecanoromycetes</taxon>
        <taxon>OSLEUM clade</taxon>
        <taxon>Lecanoromycetidae</taxon>
        <taxon>Lecanorales</taxon>
        <taxon>Lecanorineae</taxon>
        <taxon>Parmeliaceae</taxon>
        <taxon>Letharia</taxon>
    </lineage>
</organism>
<dbReference type="GeneID" id="59286407"/>
<feature type="transmembrane region" description="Helical" evidence="7">
    <location>
        <begin position="7"/>
        <end position="30"/>
    </location>
</feature>
<feature type="domain" description="Rhodopsin" evidence="8">
    <location>
        <begin position="1"/>
        <end position="70"/>
    </location>
</feature>
<evidence type="ECO:0000256" key="3">
    <source>
        <dbReference type="ARBA" id="ARBA00022989"/>
    </source>
</evidence>
<proteinExistence type="inferred from homology"/>
<keyword evidence="4 7" id="KW-0472">Membrane</keyword>
<keyword evidence="3 7" id="KW-1133">Transmembrane helix</keyword>
<dbReference type="InterPro" id="IPR052337">
    <property type="entry name" value="SAT4-like"/>
</dbReference>
<comment type="similarity">
    <text evidence="5">Belongs to the SAT4 family.</text>
</comment>
<feature type="region of interest" description="Disordered" evidence="6">
    <location>
        <begin position="75"/>
        <end position="151"/>
    </location>
</feature>
<accession>A0A8H6FYT7</accession>
<dbReference type="Pfam" id="PF20684">
    <property type="entry name" value="Fung_rhodopsin"/>
    <property type="match status" value="1"/>
</dbReference>
<evidence type="ECO:0000256" key="6">
    <source>
        <dbReference type="SAM" id="MobiDB-lite"/>
    </source>
</evidence>
<dbReference type="AlphaFoldDB" id="A0A8H6FYT7"/>
<gene>
    <name evidence="9" type="ORF">HO173_004743</name>
</gene>
<comment type="subcellular location">
    <subcellularLocation>
        <location evidence="1">Membrane</location>
        <topology evidence="1">Multi-pass membrane protein</topology>
    </subcellularLocation>
</comment>
<name>A0A8H6FYT7_9LECA</name>
<keyword evidence="10" id="KW-1185">Reference proteome</keyword>
<evidence type="ECO:0000256" key="4">
    <source>
        <dbReference type="ARBA" id="ARBA00023136"/>
    </source>
</evidence>
<dbReference type="RefSeq" id="XP_037166602.1">
    <property type="nucleotide sequence ID" value="XM_037306664.1"/>
</dbReference>
<evidence type="ECO:0000256" key="5">
    <source>
        <dbReference type="ARBA" id="ARBA00038359"/>
    </source>
</evidence>
<evidence type="ECO:0000259" key="8">
    <source>
        <dbReference type="Pfam" id="PF20684"/>
    </source>
</evidence>
<feature type="compositionally biased region" description="Polar residues" evidence="6">
    <location>
        <begin position="140"/>
        <end position="151"/>
    </location>
</feature>
<evidence type="ECO:0000313" key="9">
    <source>
        <dbReference type="EMBL" id="KAF6237274.1"/>
    </source>
</evidence>
<dbReference type="EMBL" id="JACCJC010000015">
    <property type="protein sequence ID" value="KAF6237274.1"/>
    <property type="molecule type" value="Genomic_DNA"/>
</dbReference>
<reference evidence="9 10" key="1">
    <citation type="journal article" date="2020" name="Genomics">
        <title>Complete, high-quality genomes from long-read metagenomic sequencing of two wolf lichen thalli reveals enigmatic genome architecture.</title>
        <authorList>
            <person name="McKenzie S.K."/>
            <person name="Walston R.F."/>
            <person name="Allen J.L."/>
        </authorList>
    </citation>
    <scope>NUCLEOTIDE SEQUENCE [LARGE SCALE GENOMIC DNA]</scope>
    <source>
        <strain evidence="9">WasteWater2</strain>
    </source>
</reference>
<dbReference type="InterPro" id="IPR049326">
    <property type="entry name" value="Rhodopsin_dom_fungi"/>
</dbReference>
<dbReference type="PANTHER" id="PTHR33048">
    <property type="entry name" value="PTH11-LIKE INTEGRAL MEMBRANE PROTEIN (AFU_ORTHOLOGUE AFUA_5G11245)"/>
    <property type="match status" value="1"/>
</dbReference>
<dbReference type="PANTHER" id="PTHR33048:SF47">
    <property type="entry name" value="INTEGRAL MEMBRANE PROTEIN-RELATED"/>
    <property type="match status" value="1"/>
</dbReference>
<feature type="compositionally biased region" description="Polar residues" evidence="6">
    <location>
        <begin position="84"/>
        <end position="93"/>
    </location>
</feature>
<protein>
    <recommendedName>
        <fullName evidence="8">Rhodopsin domain-containing protein</fullName>
    </recommendedName>
</protein>
<keyword evidence="2 7" id="KW-0812">Transmembrane</keyword>